<dbReference type="RefSeq" id="WP_025831323.1">
    <property type="nucleotide sequence ID" value="NZ_FQZN01000012.1"/>
</dbReference>
<evidence type="ECO:0000313" key="1">
    <source>
        <dbReference type="EMBL" id="SHI97979.1"/>
    </source>
</evidence>
<reference evidence="2" key="1">
    <citation type="submission" date="2016-11" db="EMBL/GenBank/DDBJ databases">
        <authorList>
            <person name="Varghese N."/>
            <person name="Submissions S."/>
        </authorList>
    </citation>
    <scope>NUCLEOTIDE SEQUENCE [LARGE SCALE GENOMIC DNA]</scope>
    <source>
        <strain evidence="2">DSM 26884</strain>
    </source>
</reference>
<dbReference type="AlphaFoldDB" id="A0A1M6FK30"/>
<dbReference type="EMBL" id="FQZN01000012">
    <property type="protein sequence ID" value="SHI97979.1"/>
    <property type="molecule type" value="Genomic_DNA"/>
</dbReference>
<protein>
    <submittedName>
        <fullName evidence="1">Uncharacterized protein</fullName>
    </submittedName>
</protein>
<accession>A0A1M6FK30</accession>
<organism evidence="1 2">
    <name type="scientific">Bacteroides stercorirosoris</name>
    <dbReference type="NCBI Taxonomy" id="871324"/>
    <lineage>
        <taxon>Bacteria</taxon>
        <taxon>Pseudomonadati</taxon>
        <taxon>Bacteroidota</taxon>
        <taxon>Bacteroidia</taxon>
        <taxon>Bacteroidales</taxon>
        <taxon>Bacteroidaceae</taxon>
        <taxon>Bacteroides</taxon>
    </lineage>
</organism>
<sequence length="99" mass="11351">MNISKIKKLKNQAIREAQIEVDRIFKKYSSMINEEIALQIPKGQTLLSCNGLCIITDSEGNEIRNGSAWSRVKGYDKEMDFLRNCNTLPIALNYRVLLM</sequence>
<dbReference type="GeneID" id="92712293"/>
<evidence type="ECO:0000313" key="2">
    <source>
        <dbReference type="Proteomes" id="UP000184192"/>
    </source>
</evidence>
<name>A0A1M6FK30_9BACE</name>
<gene>
    <name evidence="1" type="ORF">SAMN05444350_11272</name>
</gene>
<proteinExistence type="predicted"/>
<dbReference type="Proteomes" id="UP000184192">
    <property type="component" value="Unassembled WGS sequence"/>
</dbReference>
<keyword evidence="2" id="KW-1185">Reference proteome</keyword>